<evidence type="ECO:0000256" key="21">
    <source>
        <dbReference type="ARBA" id="ARBA00048679"/>
    </source>
</evidence>
<dbReference type="InterPro" id="IPR001245">
    <property type="entry name" value="Ser-Thr/Tyr_kinase_cat_dom"/>
</dbReference>
<evidence type="ECO:0000256" key="19">
    <source>
        <dbReference type="ARBA" id="ARBA00023180"/>
    </source>
</evidence>
<dbReference type="AlphaFoldDB" id="A0A5N5HWJ2"/>
<keyword evidence="16" id="KW-1133">Transmembrane helix</keyword>
<dbReference type="Proteomes" id="UP000327157">
    <property type="component" value="Chromosome 12"/>
</dbReference>
<reference evidence="25 26" key="1">
    <citation type="submission" date="2019-09" db="EMBL/GenBank/DDBJ databases">
        <authorList>
            <person name="Ou C."/>
        </authorList>
    </citation>
    <scope>NUCLEOTIDE SEQUENCE [LARGE SCALE GENOMIC DNA]</scope>
    <source>
        <strain evidence="25">S2</strain>
        <tissue evidence="25">Leaf</tissue>
    </source>
</reference>
<reference evidence="26" key="2">
    <citation type="submission" date="2019-10" db="EMBL/GenBank/DDBJ databases">
        <title>A de novo genome assembly of a pear dwarfing rootstock.</title>
        <authorList>
            <person name="Wang F."/>
            <person name="Wang J."/>
            <person name="Li S."/>
            <person name="Zhang Y."/>
            <person name="Fang M."/>
            <person name="Ma L."/>
            <person name="Zhao Y."/>
            <person name="Jiang S."/>
        </authorList>
    </citation>
    <scope>NUCLEOTIDE SEQUENCE [LARGE SCALE GENOMIC DNA]</scope>
</reference>
<keyword evidence="26" id="KW-1185">Reference proteome</keyword>
<dbReference type="EC" id="2.7.11.1" evidence="4"/>
<dbReference type="InterPro" id="IPR051809">
    <property type="entry name" value="Plant_receptor-like_S/T_kinase"/>
</dbReference>
<keyword evidence="11 23" id="KW-0732">Signal</keyword>
<evidence type="ECO:0000256" key="23">
    <source>
        <dbReference type="SAM" id="SignalP"/>
    </source>
</evidence>
<evidence type="ECO:0000256" key="22">
    <source>
        <dbReference type="PROSITE-ProRule" id="PRU10141"/>
    </source>
</evidence>
<comment type="catalytic activity">
    <reaction evidence="21">
        <text>L-seryl-[protein] + ATP = O-phospho-L-seryl-[protein] + ADP + H(+)</text>
        <dbReference type="Rhea" id="RHEA:17989"/>
        <dbReference type="Rhea" id="RHEA-COMP:9863"/>
        <dbReference type="Rhea" id="RHEA-COMP:11604"/>
        <dbReference type="ChEBI" id="CHEBI:15378"/>
        <dbReference type="ChEBI" id="CHEBI:29999"/>
        <dbReference type="ChEBI" id="CHEBI:30616"/>
        <dbReference type="ChEBI" id="CHEBI:83421"/>
        <dbReference type="ChEBI" id="CHEBI:456216"/>
        <dbReference type="EC" id="2.7.11.1"/>
    </reaction>
</comment>
<keyword evidence="5" id="KW-1003">Cell membrane</keyword>
<evidence type="ECO:0000256" key="1">
    <source>
        <dbReference type="ARBA" id="ARBA00004251"/>
    </source>
</evidence>
<keyword evidence="9" id="KW-0808">Transferase</keyword>
<dbReference type="PANTHER" id="PTHR27008">
    <property type="entry name" value="OS04G0122200 PROTEIN"/>
    <property type="match status" value="1"/>
</dbReference>
<keyword evidence="12" id="KW-0677">Repeat</keyword>
<dbReference type="Gene3D" id="3.30.200.20">
    <property type="entry name" value="Phosphorylase Kinase, domain 1"/>
    <property type="match status" value="1"/>
</dbReference>
<gene>
    <name evidence="25" type="ORF">D8674_008031</name>
</gene>
<proteinExistence type="inferred from homology"/>
<keyword evidence="15 22" id="KW-0067">ATP-binding</keyword>
<keyword evidence="17" id="KW-0472">Membrane</keyword>
<feature type="chain" id="PRO_5024388307" description="non-specific serine/threonine protein kinase" evidence="23">
    <location>
        <begin position="36"/>
        <end position="960"/>
    </location>
</feature>
<evidence type="ECO:0000256" key="9">
    <source>
        <dbReference type="ARBA" id="ARBA00022679"/>
    </source>
</evidence>
<dbReference type="SUPFAM" id="SSF52058">
    <property type="entry name" value="L domain-like"/>
    <property type="match status" value="2"/>
</dbReference>
<comment type="similarity">
    <text evidence="3">Belongs to the RLP family.</text>
</comment>
<evidence type="ECO:0000256" key="8">
    <source>
        <dbReference type="ARBA" id="ARBA00022614"/>
    </source>
</evidence>
<dbReference type="InterPro" id="IPR032675">
    <property type="entry name" value="LRR_dom_sf"/>
</dbReference>
<dbReference type="InterPro" id="IPR001611">
    <property type="entry name" value="Leu-rich_rpt"/>
</dbReference>
<evidence type="ECO:0000256" key="3">
    <source>
        <dbReference type="ARBA" id="ARBA00009592"/>
    </source>
</evidence>
<reference evidence="25 26" key="3">
    <citation type="submission" date="2019-11" db="EMBL/GenBank/DDBJ databases">
        <title>A de novo genome assembly of a pear dwarfing rootstock.</title>
        <authorList>
            <person name="Wang F."/>
            <person name="Wang J."/>
            <person name="Li S."/>
            <person name="Zhang Y."/>
            <person name="Fang M."/>
            <person name="Ma L."/>
            <person name="Zhao Y."/>
            <person name="Jiang S."/>
        </authorList>
    </citation>
    <scope>NUCLEOTIDE SEQUENCE [LARGE SCALE GENOMIC DNA]</scope>
    <source>
        <strain evidence="25">S2</strain>
        <tissue evidence="25">Leaf</tissue>
    </source>
</reference>
<dbReference type="Pfam" id="PF13855">
    <property type="entry name" value="LRR_8"/>
    <property type="match status" value="2"/>
</dbReference>
<keyword evidence="7" id="KW-0597">Phosphoprotein</keyword>
<dbReference type="Pfam" id="PF08263">
    <property type="entry name" value="LRRNT_2"/>
    <property type="match status" value="1"/>
</dbReference>
<dbReference type="Gene3D" id="3.80.10.10">
    <property type="entry name" value="Ribonuclease Inhibitor"/>
    <property type="match status" value="3"/>
</dbReference>
<dbReference type="PROSITE" id="PS00108">
    <property type="entry name" value="PROTEIN_KINASE_ST"/>
    <property type="match status" value="1"/>
</dbReference>
<keyword evidence="18 25" id="KW-0675">Receptor</keyword>
<evidence type="ECO:0000313" key="25">
    <source>
        <dbReference type="EMBL" id="KAB2630512.1"/>
    </source>
</evidence>
<dbReference type="PANTHER" id="PTHR27008:SF499">
    <property type="entry name" value="OS06G0581500 PROTEIN"/>
    <property type="match status" value="1"/>
</dbReference>
<sequence>MEHSRTIRNLVLLKFLHGFFLLVLCMMSTCPESAAFPSSTLLGNESDRLALLDFKKRVTEDPLSVMSSWNHSIHFCSWVGITCHRATQRVLILDLQDKQLVGSFPPSIGNLTRLIEISLGINKFHGEIPQELGRLRTLESLNLSFNSFGGKLPTNMSHCTQLRFLDLFSNKIIGSIPRQLSSWLSLTVLKLGKNNLSGTIPGWIGNFSSLRSLRLAGNNFQGSIPNELGHITTLELFIVGDNNLSGILQLIDFSKNDFTGTVPGESLGSLRSLIWLNFAVNRLGNGKLGDLSFLNFLTNCTGLQYLGLSYNRFGGEIPRSIANLSTQLKIIYLGGNLLHGSLPNGIGNLINLIDLDMSNNYLAGVVPEEIGKLKKIGELYLEDNKFSGPIPSSLGNMTSLIELYMEKNNFQGSIPPSLGNCQNLLLLSLYNNNLTGSIPQKLMELSTLSISLDLSENYLTGPLPSNVGDLVHLTRLNVSNNKLSGEIPNTISSCTSLGGLYLDDNKFEGTIPQSLKDLKGLEELGISSNNLSGQIPDFLGKLGALKYLNLSYNDFEGELPKEGIFSNVSGVSVLGNHRLCGGIPQLHLPACHKNKHHSSRGLFSPKVVIPISCALAFIIALSCFFSARSMLKKSREGLVTSRSYKDWKLGVSYSQLVESTNGFAVDNLIGSGSFGSVYKGVIPSDGTVVAVKVLNLQQQGASKSFNDECKALRSAKHRNLVKIITACSSIDNHGRDFKSLVFEFMPNGSLDSWLHPRDEEQSPSKRLNFMQRLNIAIDVASALDYLHNHCETSIVHCDLKPSNVLLDEDMVAHVGDFGLARFLLEASNDPSLSQIMSSQLKGSIGYIPPEYGMGGQVSIQGDVYSYGILLLEMFTGKTPTDDMFIEADGSVNDDRYERTALPRRNNHGMVKAKKVEECLFAVMQIGLSCCAVSPRERMLLNMVVGKMSAIRDSYLKVQEG</sequence>
<evidence type="ECO:0000256" key="4">
    <source>
        <dbReference type="ARBA" id="ARBA00012513"/>
    </source>
</evidence>
<keyword evidence="10" id="KW-0812">Transmembrane</keyword>
<dbReference type="SUPFAM" id="SSF56112">
    <property type="entry name" value="Protein kinase-like (PK-like)"/>
    <property type="match status" value="1"/>
</dbReference>
<dbReference type="Pfam" id="PF07714">
    <property type="entry name" value="PK_Tyr_Ser-Thr"/>
    <property type="match status" value="1"/>
</dbReference>
<dbReference type="EMBL" id="SMOL01000143">
    <property type="protein sequence ID" value="KAB2630512.1"/>
    <property type="molecule type" value="Genomic_DNA"/>
</dbReference>
<dbReference type="FunFam" id="1.10.510.10:FF:000358">
    <property type="entry name" value="Putative leucine-rich repeat receptor-like serine/threonine-protein kinase"/>
    <property type="match status" value="1"/>
</dbReference>
<evidence type="ECO:0000256" key="15">
    <source>
        <dbReference type="ARBA" id="ARBA00022840"/>
    </source>
</evidence>
<comment type="similarity">
    <text evidence="2">Belongs to the protein kinase superfamily. Ser/Thr protein kinase family.</text>
</comment>
<dbReference type="GO" id="GO:0004674">
    <property type="term" value="F:protein serine/threonine kinase activity"/>
    <property type="evidence" value="ECO:0007669"/>
    <property type="project" value="UniProtKB-KW"/>
</dbReference>
<comment type="catalytic activity">
    <reaction evidence="20">
        <text>L-threonyl-[protein] + ATP = O-phospho-L-threonyl-[protein] + ADP + H(+)</text>
        <dbReference type="Rhea" id="RHEA:46608"/>
        <dbReference type="Rhea" id="RHEA-COMP:11060"/>
        <dbReference type="Rhea" id="RHEA-COMP:11605"/>
        <dbReference type="ChEBI" id="CHEBI:15378"/>
        <dbReference type="ChEBI" id="CHEBI:30013"/>
        <dbReference type="ChEBI" id="CHEBI:30616"/>
        <dbReference type="ChEBI" id="CHEBI:61977"/>
        <dbReference type="ChEBI" id="CHEBI:456216"/>
        <dbReference type="EC" id="2.7.11.1"/>
    </reaction>
</comment>
<comment type="subcellular location">
    <subcellularLocation>
        <location evidence="1">Cell membrane</location>
        <topology evidence="1">Single-pass type I membrane protein</topology>
    </subcellularLocation>
</comment>
<evidence type="ECO:0000256" key="16">
    <source>
        <dbReference type="ARBA" id="ARBA00022989"/>
    </source>
</evidence>
<dbReference type="Gene3D" id="1.10.510.10">
    <property type="entry name" value="Transferase(Phosphotransferase) domain 1"/>
    <property type="match status" value="1"/>
</dbReference>
<comment type="caution">
    <text evidence="25">The sequence shown here is derived from an EMBL/GenBank/DDBJ whole genome shotgun (WGS) entry which is preliminary data.</text>
</comment>
<evidence type="ECO:0000256" key="17">
    <source>
        <dbReference type="ARBA" id="ARBA00023136"/>
    </source>
</evidence>
<dbReference type="PROSITE" id="PS50011">
    <property type="entry name" value="PROTEIN_KINASE_DOM"/>
    <property type="match status" value="1"/>
</dbReference>
<feature type="binding site" evidence="22">
    <location>
        <position position="692"/>
    </location>
    <ligand>
        <name>ATP</name>
        <dbReference type="ChEBI" id="CHEBI:30616"/>
    </ligand>
</feature>
<dbReference type="FunFam" id="3.30.200.20:FF:000432">
    <property type="entry name" value="LRR receptor-like serine/threonine-protein kinase EFR"/>
    <property type="match status" value="1"/>
</dbReference>
<evidence type="ECO:0000256" key="10">
    <source>
        <dbReference type="ARBA" id="ARBA00022692"/>
    </source>
</evidence>
<dbReference type="FunFam" id="3.80.10.10:FF:000275">
    <property type="entry name" value="Leucine-rich repeat receptor-like protein kinase"/>
    <property type="match status" value="1"/>
</dbReference>
<dbReference type="InterPro" id="IPR017441">
    <property type="entry name" value="Protein_kinase_ATP_BS"/>
</dbReference>
<evidence type="ECO:0000256" key="20">
    <source>
        <dbReference type="ARBA" id="ARBA00047899"/>
    </source>
</evidence>
<dbReference type="InterPro" id="IPR000719">
    <property type="entry name" value="Prot_kinase_dom"/>
</dbReference>
<dbReference type="SMART" id="SM00220">
    <property type="entry name" value="S_TKc"/>
    <property type="match status" value="1"/>
</dbReference>
<dbReference type="InterPro" id="IPR011009">
    <property type="entry name" value="Kinase-like_dom_sf"/>
</dbReference>
<keyword evidence="19" id="KW-0325">Glycoprotein</keyword>
<evidence type="ECO:0000313" key="26">
    <source>
        <dbReference type="Proteomes" id="UP000327157"/>
    </source>
</evidence>
<evidence type="ECO:0000256" key="2">
    <source>
        <dbReference type="ARBA" id="ARBA00008684"/>
    </source>
</evidence>
<keyword evidence="6" id="KW-0723">Serine/threonine-protein kinase</keyword>
<dbReference type="InterPro" id="IPR013210">
    <property type="entry name" value="LRR_N_plant-typ"/>
</dbReference>
<dbReference type="SMART" id="SM00369">
    <property type="entry name" value="LRR_TYP"/>
    <property type="match status" value="6"/>
</dbReference>
<accession>A0A5N5HWJ2</accession>
<evidence type="ECO:0000256" key="11">
    <source>
        <dbReference type="ARBA" id="ARBA00022729"/>
    </source>
</evidence>
<dbReference type="OrthoDB" id="676979at2759"/>
<organism evidence="25 26">
    <name type="scientific">Pyrus ussuriensis x Pyrus communis</name>
    <dbReference type="NCBI Taxonomy" id="2448454"/>
    <lineage>
        <taxon>Eukaryota</taxon>
        <taxon>Viridiplantae</taxon>
        <taxon>Streptophyta</taxon>
        <taxon>Embryophyta</taxon>
        <taxon>Tracheophyta</taxon>
        <taxon>Spermatophyta</taxon>
        <taxon>Magnoliopsida</taxon>
        <taxon>eudicotyledons</taxon>
        <taxon>Gunneridae</taxon>
        <taxon>Pentapetalae</taxon>
        <taxon>rosids</taxon>
        <taxon>fabids</taxon>
        <taxon>Rosales</taxon>
        <taxon>Rosaceae</taxon>
        <taxon>Amygdaloideae</taxon>
        <taxon>Maleae</taxon>
        <taxon>Pyrus</taxon>
    </lineage>
</organism>
<keyword evidence="8" id="KW-0433">Leucine-rich repeat</keyword>
<dbReference type="InterPro" id="IPR008271">
    <property type="entry name" value="Ser/Thr_kinase_AS"/>
</dbReference>
<dbReference type="GO" id="GO:0005886">
    <property type="term" value="C:plasma membrane"/>
    <property type="evidence" value="ECO:0007669"/>
    <property type="project" value="UniProtKB-SubCell"/>
</dbReference>
<evidence type="ECO:0000256" key="12">
    <source>
        <dbReference type="ARBA" id="ARBA00022737"/>
    </source>
</evidence>
<evidence type="ECO:0000256" key="7">
    <source>
        <dbReference type="ARBA" id="ARBA00022553"/>
    </source>
</evidence>
<evidence type="ECO:0000256" key="18">
    <source>
        <dbReference type="ARBA" id="ARBA00023170"/>
    </source>
</evidence>
<dbReference type="GO" id="GO:0005524">
    <property type="term" value="F:ATP binding"/>
    <property type="evidence" value="ECO:0007669"/>
    <property type="project" value="UniProtKB-UniRule"/>
</dbReference>
<protein>
    <recommendedName>
        <fullName evidence="4">non-specific serine/threonine protein kinase</fullName>
        <ecNumber evidence="4">2.7.11.1</ecNumber>
    </recommendedName>
</protein>
<evidence type="ECO:0000259" key="24">
    <source>
        <dbReference type="PROSITE" id="PS50011"/>
    </source>
</evidence>
<dbReference type="InterPro" id="IPR003591">
    <property type="entry name" value="Leu-rich_rpt_typical-subtyp"/>
</dbReference>
<dbReference type="PROSITE" id="PS00107">
    <property type="entry name" value="PROTEIN_KINASE_ATP"/>
    <property type="match status" value="1"/>
</dbReference>
<evidence type="ECO:0000256" key="6">
    <source>
        <dbReference type="ARBA" id="ARBA00022527"/>
    </source>
</evidence>
<evidence type="ECO:0000256" key="14">
    <source>
        <dbReference type="ARBA" id="ARBA00022777"/>
    </source>
</evidence>
<keyword evidence="14 25" id="KW-0418">Kinase</keyword>
<evidence type="ECO:0000256" key="13">
    <source>
        <dbReference type="ARBA" id="ARBA00022741"/>
    </source>
</evidence>
<name>A0A5N5HWJ2_9ROSA</name>
<feature type="signal peptide" evidence="23">
    <location>
        <begin position="1"/>
        <end position="35"/>
    </location>
</feature>
<feature type="domain" description="Protein kinase" evidence="24">
    <location>
        <begin position="663"/>
        <end position="955"/>
    </location>
</feature>
<keyword evidence="13 22" id="KW-0547">Nucleotide-binding</keyword>
<dbReference type="Pfam" id="PF00560">
    <property type="entry name" value="LRR_1"/>
    <property type="match status" value="6"/>
</dbReference>
<evidence type="ECO:0000256" key="5">
    <source>
        <dbReference type="ARBA" id="ARBA00022475"/>
    </source>
</evidence>
<dbReference type="FunFam" id="3.80.10.10:FF:000288">
    <property type="entry name" value="LRR receptor-like serine/threonine-protein kinase EFR"/>
    <property type="match status" value="1"/>
</dbReference>